<proteinExistence type="predicted"/>
<dbReference type="InterPro" id="IPR010662">
    <property type="entry name" value="RBBP9/YdeN"/>
</dbReference>
<dbReference type="GO" id="GO:0016787">
    <property type="term" value="F:hydrolase activity"/>
    <property type="evidence" value="ECO:0007669"/>
    <property type="project" value="UniProtKB-KW"/>
</dbReference>
<name>A0ABX7BX29_9HYPH</name>
<keyword evidence="1" id="KW-0378">Hydrolase</keyword>
<protein>
    <submittedName>
        <fullName evidence="1">Alpha/beta hydrolase</fullName>
    </submittedName>
</protein>
<evidence type="ECO:0000313" key="1">
    <source>
        <dbReference type="EMBL" id="QQR36514.1"/>
    </source>
</evidence>
<organism evidence="1 2">
    <name type="scientific">Devosia oryziradicis</name>
    <dbReference type="NCBI Taxonomy" id="2801335"/>
    <lineage>
        <taxon>Bacteria</taxon>
        <taxon>Pseudomonadati</taxon>
        <taxon>Pseudomonadota</taxon>
        <taxon>Alphaproteobacteria</taxon>
        <taxon>Hyphomicrobiales</taxon>
        <taxon>Devosiaceae</taxon>
        <taxon>Devosia</taxon>
    </lineage>
</organism>
<gene>
    <name evidence="1" type="ORF">JI749_02435</name>
</gene>
<dbReference type="Proteomes" id="UP000595460">
    <property type="component" value="Chromosome"/>
</dbReference>
<dbReference type="Gene3D" id="3.40.50.1820">
    <property type="entry name" value="alpha/beta hydrolase"/>
    <property type="match status" value="1"/>
</dbReference>
<sequence>MVNILFIQGAGTGASDALVADMRRHLAQGDTLDAPEMALADDPTAERWLPAIGVALARQTAPFVAVGHSLGGSTLLQWLGTNPRPQGLRAVVTAAAPFWGEGGWNMADFALPPGAAASLAETPCLLLNGDADDTVEVEHLSLYSRALPGIETRIVAGMDHQWANGGAILLDAVRRFA</sequence>
<accession>A0ABX7BX29</accession>
<reference evidence="1 2" key="1">
    <citation type="submission" date="2021-01" db="EMBL/GenBank/DDBJ databases">
        <title>Genome seq and assembly of Devosia sp. G19.</title>
        <authorList>
            <person name="Chhetri G."/>
        </authorList>
    </citation>
    <scope>NUCLEOTIDE SEQUENCE [LARGE SCALE GENOMIC DNA]</scope>
    <source>
        <strain evidence="1 2">G19</strain>
    </source>
</reference>
<dbReference type="InterPro" id="IPR029058">
    <property type="entry name" value="AB_hydrolase_fold"/>
</dbReference>
<keyword evidence="2" id="KW-1185">Reference proteome</keyword>
<dbReference type="SUPFAM" id="SSF53474">
    <property type="entry name" value="alpha/beta-Hydrolases"/>
    <property type="match status" value="1"/>
</dbReference>
<dbReference type="EMBL" id="CP068047">
    <property type="protein sequence ID" value="QQR36514.1"/>
    <property type="molecule type" value="Genomic_DNA"/>
</dbReference>
<evidence type="ECO:0000313" key="2">
    <source>
        <dbReference type="Proteomes" id="UP000595460"/>
    </source>
</evidence>
<dbReference type="RefSeq" id="WP_201658415.1">
    <property type="nucleotide sequence ID" value="NZ_CP068047.1"/>
</dbReference>
<dbReference type="Pfam" id="PF06821">
    <property type="entry name" value="Ser_hydrolase"/>
    <property type="match status" value="1"/>
</dbReference>